<sequence length="88" mass="9637">MGTAEEYRAEYAPEDRGQPAEHRSGGYRADDRTGAGDGRKVVSEDDRGMRGAVVHAVVHLLGRGDIFVADPIKIGHEPPVEYVAEYQQ</sequence>
<gene>
    <name evidence="2" type="ORF">SDC9_124304</name>
</gene>
<feature type="region of interest" description="Disordered" evidence="1">
    <location>
        <begin position="1"/>
        <end position="43"/>
    </location>
</feature>
<proteinExistence type="predicted"/>
<dbReference type="AlphaFoldDB" id="A0A645CK17"/>
<protein>
    <submittedName>
        <fullName evidence="2">Uncharacterized protein</fullName>
    </submittedName>
</protein>
<organism evidence="2">
    <name type="scientific">bioreactor metagenome</name>
    <dbReference type="NCBI Taxonomy" id="1076179"/>
    <lineage>
        <taxon>unclassified sequences</taxon>
        <taxon>metagenomes</taxon>
        <taxon>ecological metagenomes</taxon>
    </lineage>
</organism>
<comment type="caution">
    <text evidence="2">The sequence shown here is derived from an EMBL/GenBank/DDBJ whole genome shotgun (WGS) entry which is preliminary data.</text>
</comment>
<dbReference type="EMBL" id="VSSQ01027854">
    <property type="protein sequence ID" value="MPM77301.1"/>
    <property type="molecule type" value="Genomic_DNA"/>
</dbReference>
<evidence type="ECO:0000256" key="1">
    <source>
        <dbReference type="SAM" id="MobiDB-lite"/>
    </source>
</evidence>
<reference evidence="2" key="1">
    <citation type="submission" date="2019-08" db="EMBL/GenBank/DDBJ databases">
        <authorList>
            <person name="Kucharzyk K."/>
            <person name="Murdoch R.W."/>
            <person name="Higgins S."/>
            <person name="Loffler F."/>
        </authorList>
    </citation>
    <scope>NUCLEOTIDE SEQUENCE</scope>
</reference>
<name>A0A645CK17_9ZZZZ</name>
<evidence type="ECO:0000313" key="2">
    <source>
        <dbReference type="EMBL" id="MPM77301.1"/>
    </source>
</evidence>
<accession>A0A645CK17</accession>